<dbReference type="PANTHER" id="PTHR36978:SF4">
    <property type="entry name" value="P-LOOP CONTAINING NUCLEOSIDE TRIPHOSPHATE HYDROLASE PROTEIN"/>
    <property type="match status" value="1"/>
</dbReference>
<evidence type="ECO:0000313" key="2">
    <source>
        <dbReference type="Proteomes" id="UP000242444"/>
    </source>
</evidence>
<dbReference type="AlphaFoldDB" id="A0A263CZ15"/>
<dbReference type="InParanoid" id="A0A263CZ15"/>
<comment type="caution">
    <text evidence="1">The sequence shown here is derived from an EMBL/GenBank/DDBJ whole genome shotgun (WGS) entry which is preliminary data.</text>
</comment>
<name>A0A263CZ15_9PSEU</name>
<accession>A0A263CZ15</accession>
<dbReference type="SUPFAM" id="SSF52540">
    <property type="entry name" value="P-loop containing nucleoside triphosphate hydrolases"/>
    <property type="match status" value="1"/>
</dbReference>
<evidence type="ECO:0000313" key="1">
    <source>
        <dbReference type="EMBL" id="OZM70345.1"/>
    </source>
</evidence>
<keyword evidence="1" id="KW-0808">Transferase</keyword>
<organism evidence="1 2">
    <name type="scientific">Amycolatopsis antarctica</name>
    <dbReference type="NCBI Taxonomy" id="1854586"/>
    <lineage>
        <taxon>Bacteria</taxon>
        <taxon>Bacillati</taxon>
        <taxon>Actinomycetota</taxon>
        <taxon>Actinomycetes</taxon>
        <taxon>Pseudonocardiales</taxon>
        <taxon>Pseudonocardiaceae</taxon>
        <taxon>Amycolatopsis</taxon>
    </lineage>
</organism>
<dbReference type="Pfam" id="PF17784">
    <property type="entry name" value="Sulfotransfer_4"/>
    <property type="match status" value="1"/>
</dbReference>
<protein>
    <submittedName>
        <fullName evidence="1">Sulfotransferase family protein</fullName>
    </submittedName>
</protein>
<dbReference type="Proteomes" id="UP000242444">
    <property type="component" value="Unassembled WGS sequence"/>
</dbReference>
<reference evidence="1 2" key="1">
    <citation type="submission" date="2017-07" db="EMBL/GenBank/DDBJ databases">
        <title>Amycolatopsis antarcticus sp. nov., isolated from the surface of an Antarcticus brown macroalga.</title>
        <authorList>
            <person name="Wang J."/>
            <person name="Leiva S."/>
            <person name="Huang J."/>
            <person name="Huang Y."/>
        </authorList>
    </citation>
    <scope>NUCLEOTIDE SEQUENCE [LARGE SCALE GENOMIC DNA]</scope>
    <source>
        <strain evidence="1 2">AU-G6</strain>
    </source>
</reference>
<dbReference type="GO" id="GO:0016740">
    <property type="term" value="F:transferase activity"/>
    <property type="evidence" value="ECO:0007669"/>
    <property type="project" value="UniProtKB-KW"/>
</dbReference>
<gene>
    <name evidence="1" type="ORF">CFN78_25840</name>
</gene>
<keyword evidence="2" id="KW-1185">Reference proteome</keyword>
<dbReference type="EMBL" id="NKYE01000021">
    <property type="protein sequence ID" value="OZM70345.1"/>
    <property type="molecule type" value="Genomic_DNA"/>
</dbReference>
<dbReference type="InterPro" id="IPR040632">
    <property type="entry name" value="Sulfotransfer_4"/>
</dbReference>
<sequence length="212" mass="23315">MIGAGFGRTGTVSVREALSRLGFGPCYHFSELIGNPAHLEHWTAALDGAPAAADRALAEYQSTLDWPGASLWRELADRHPDAKVLLTVRDPRSWYRSFASALLPMWQAATAEDPRLGIPELAPFLPLIARISGRQFGEGDLADAEYMTGVFTRHIEDVRAAIAPERLLVFDVAQGWEPLCEFLGVAVPDGEPFPHLNDSRSFRDAVDAHREP</sequence>
<proteinExistence type="predicted"/>
<dbReference type="PANTHER" id="PTHR36978">
    <property type="entry name" value="P-LOOP CONTAINING NUCLEOTIDE TRIPHOSPHATE HYDROLASE"/>
    <property type="match status" value="1"/>
</dbReference>
<dbReference type="InterPro" id="IPR027417">
    <property type="entry name" value="P-loop_NTPase"/>
</dbReference>
<dbReference type="Gene3D" id="3.40.50.300">
    <property type="entry name" value="P-loop containing nucleotide triphosphate hydrolases"/>
    <property type="match status" value="1"/>
</dbReference>